<sequence length="137" mass="15512">MAGSNVRMLFQIKKNSQKQVVIVPINVHHRHDSQVSQILNPDKASDVLQKLSKRTSKVKKRQPSVCEITEPGKKICLQSTSDSSSVVHHQEDENLLADDSLNSSLEFVELPCKHINATRKKRQLSVREITEPEKSFT</sequence>
<gene>
    <name evidence="1" type="ORF">TNCT_241351</name>
</gene>
<dbReference type="OrthoDB" id="8063574at2759"/>
<dbReference type="Proteomes" id="UP000887116">
    <property type="component" value="Unassembled WGS sequence"/>
</dbReference>
<organism evidence="1 2">
    <name type="scientific">Trichonephila clavata</name>
    <name type="common">Joro spider</name>
    <name type="synonym">Nephila clavata</name>
    <dbReference type="NCBI Taxonomy" id="2740835"/>
    <lineage>
        <taxon>Eukaryota</taxon>
        <taxon>Metazoa</taxon>
        <taxon>Ecdysozoa</taxon>
        <taxon>Arthropoda</taxon>
        <taxon>Chelicerata</taxon>
        <taxon>Arachnida</taxon>
        <taxon>Araneae</taxon>
        <taxon>Araneomorphae</taxon>
        <taxon>Entelegynae</taxon>
        <taxon>Araneoidea</taxon>
        <taxon>Nephilidae</taxon>
        <taxon>Trichonephila</taxon>
    </lineage>
</organism>
<accession>A0A8X6J9N4</accession>
<proteinExistence type="predicted"/>
<comment type="caution">
    <text evidence="1">The sequence shown here is derived from an EMBL/GenBank/DDBJ whole genome shotgun (WGS) entry which is preliminary data.</text>
</comment>
<dbReference type="AlphaFoldDB" id="A0A8X6J9N4"/>
<reference evidence="1" key="1">
    <citation type="submission" date="2020-07" db="EMBL/GenBank/DDBJ databases">
        <title>Multicomponent nature underlies the extraordinary mechanical properties of spider dragline silk.</title>
        <authorList>
            <person name="Kono N."/>
            <person name="Nakamura H."/>
            <person name="Mori M."/>
            <person name="Yoshida Y."/>
            <person name="Ohtoshi R."/>
            <person name="Malay A.D."/>
            <person name="Moran D.A.P."/>
            <person name="Tomita M."/>
            <person name="Numata K."/>
            <person name="Arakawa K."/>
        </authorList>
    </citation>
    <scope>NUCLEOTIDE SEQUENCE</scope>
</reference>
<name>A0A8X6J9N4_TRICU</name>
<dbReference type="EMBL" id="BMAO01037252">
    <property type="protein sequence ID" value="GFR16433.1"/>
    <property type="molecule type" value="Genomic_DNA"/>
</dbReference>
<protein>
    <submittedName>
        <fullName evidence="1">Uncharacterized protein</fullName>
    </submittedName>
</protein>
<evidence type="ECO:0000313" key="2">
    <source>
        <dbReference type="Proteomes" id="UP000887116"/>
    </source>
</evidence>
<evidence type="ECO:0000313" key="1">
    <source>
        <dbReference type="EMBL" id="GFR16433.1"/>
    </source>
</evidence>
<keyword evidence="2" id="KW-1185">Reference proteome</keyword>